<dbReference type="GO" id="GO:0031048">
    <property type="term" value="P:regulatory ncRNA-mediated heterochromatin formation"/>
    <property type="evidence" value="ECO:0007669"/>
    <property type="project" value="TreeGrafter"/>
</dbReference>
<dbReference type="GO" id="GO:1902369">
    <property type="term" value="P:negative regulation of RNA catabolic process"/>
    <property type="evidence" value="ECO:0007669"/>
    <property type="project" value="TreeGrafter"/>
</dbReference>
<dbReference type="PANTHER" id="PTHR13471:SF0">
    <property type="entry name" value="NUCLEAR EXOSOME REGULATOR NRDE2"/>
    <property type="match status" value="1"/>
</dbReference>
<dbReference type="Pfam" id="PF08424">
    <property type="entry name" value="NRDE-2"/>
    <property type="match status" value="1"/>
</dbReference>
<accession>A0A0B1P0Q6</accession>
<dbReference type="InterPro" id="IPR013633">
    <property type="entry name" value="NRDE-2"/>
</dbReference>
<evidence type="ECO:0000256" key="4">
    <source>
        <dbReference type="SAM" id="MobiDB-lite"/>
    </source>
</evidence>
<comment type="caution">
    <text evidence="5">The sequence shown here is derived from an EMBL/GenBank/DDBJ whole genome shotgun (WGS) entry which is preliminary data.</text>
</comment>
<evidence type="ECO:0000256" key="3">
    <source>
        <dbReference type="ARBA" id="ARBA00023242"/>
    </source>
</evidence>
<dbReference type="AlphaFoldDB" id="A0A0B1P0Q6"/>
<evidence type="ECO:0000256" key="2">
    <source>
        <dbReference type="ARBA" id="ARBA00009265"/>
    </source>
</evidence>
<gene>
    <name evidence="5" type="ORF">EV44_g2244</name>
</gene>
<dbReference type="HOGENOM" id="CLU_007550_0_0_1"/>
<comment type="subcellular location">
    <subcellularLocation>
        <location evidence="1">Nucleus</location>
    </subcellularLocation>
</comment>
<keyword evidence="6" id="KW-1185">Reference proteome</keyword>
<dbReference type="OMA" id="MRDKELH"/>
<dbReference type="GO" id="GO:0071013">
    <property type="term" value="C:catalytic step 2 spliceosome"/>
    <property type="evidence" value="ECO:0007669"/>
    <property type="project" value="TreeGrafter"/>
</dbReference>
<protein>
    <recommendedName>
        <fullName evidence="7">Duf1740 domain containing protein</fullName>
    </recommendedName>
</protein>
<sequence length="1052" mass="123527">MPNFRNIEIPKFTSYKPKSTLQPQIHIESKTSNESKTKTRTHHKQIGRRTAENYNDDRTNSRKSSSKKSNLQSEHLNDSSYDSFVIDRKGDQNNLIYGSLHKYSIPKYYRYGAGRVLGAPLNLKINRELGDDKWIELSQSGLYENQTREKYIFSKVERQKPVVIKAEPQLLDKERITAEFDFISFYSNQNRSRYNNEETSEDENSTSKFETHDCYSDYVSGKQNLELHASQYIDENLTNRRKNATLRMRVENSPTDIEAWLLLINHQDLLIEKSDDPLRISQASIKSIADIKVHLYEKALQHCKSLENRERLLVGLMSEGEKLWELKIQANRWEHISKNNIDSLFLWKKYLNFKQFNLSTFRYEEVKKLYLQRIEYLNETIKTDPKYTEKNCKELLFVLLRATIFIREAGYSELAVAIWQSNLEINFCAPREEYKYDECINIFREFWESEVPRIGEIGAKGWRYYEENPDAISAINISEDKDGDLLEKSNIFKSWAFAERLRSRSSKIPAKTLDEVVDDDPFRVILFTDIQDFICFLPSKSEKTYRFFIDAFLSFCSLSPLVNFDDDQKYDYNDIFNIDSFVESEHMWLESDCSSDKKDTKCGNQDATIAPTPNFVSSSDSLFYDITKLHETLRPYRARFPEDTGPVTYNFVRNSLSQLIHNFNDSALAEYYLSFEYKNEPDTIKKISKALLKQNSSDLRLYNAYALIEWSSGNKKVAEGVFSAALNISDSNARNFTDGKIILLWKSWIWTCLEDRDNFKALRYLICIADGQPNLNFDIHPTVLLRTKQYLTLKQDYFMSINSVIAVMYSECLALLEYLSSFPRQDTSLELQGNIKNALKLYTLISQILHENKQRKSHEILLQSASRLLFYHCRCGSYSPAFVREYLSDFLQKFPQNTIFISFYSWNESRLRIDDRVRYLLLKNVLLPQNDSLTSRLFAIRYEIKIGNIHSTKAAFEDSVSSPIMRNSPGLWQLYILYCLRIPQFQCDAKSVWLRAIRNCPSVKKIYTLGFEKLGECMEYLELKRIWKTMEEKELRIHINLEDEFDEIEKSV</sequence>
<dbReference type="STRING" id="52586.A0A0B1P0Q6"/>
<dbReference type="Proteomes" id="UP000030854">
    <property type="component" value="Unassembled WGS sequence"/>
</dbReference>
<dbReference type="EMBL" id="JNVN01003527">
    <property type="protein sequence ID" value="KHJ30860.1"/>
    <property type="molecule type" value="Genomic_DNA"/>
</dbReference>
<keyword evidence="3" id="KW-0539">Nucleus</keyword>
<feature type="compositionally biased region" description="Basic and acidic residues" evidence="4">
    <location>
        <begin position="49"/>
        <end position="60"/>
    </location>
</feature>
<proteinExistence type="inferred from homology"/>
<comment type="similarity">
    <text evidence="2">Belongs to the NRDE2 family.</text>
</comment>
<evidence type="ECO:0000313" key="5">
    <source>
        <dbReference type="EMBL" id="KHJ30860.1"/>
    </source>
</evidence>
<dbReference type="SUPFAM" id="SSF48452">
    <property type="entry name" value="TPR-like"/>
    <property type="match status" value="1"/>
</dbReference>
<dbReference type="PANTHER" id="PTHR13471">
    <property type="entry name" value="TETRATRICOPEPTIDE-LIKE HELICAL"/>
    <property type="match status" value="1"/>
</dbReference>
<evidence type="ECO:0000256" key="1">
    <source>
        <dbReference type="ARBA" id="ARBA00004123"/>
    </source>
</evidence>
<name>A0A0B1P0Q6_UNCNE</name>
<feature type="compositionally biased region" description="Basic residues" evidence="4">
    <location>
        <begin position="38"/>
        <end position="47"/>
    </location>
</feature>
<dbReference type="InterPro" id="IPR011990">
    <property type="entry name" value="TPR-like_helical_dom_sf"/>
</dbReference>
<reference evidence="5 6" key="1">
    <citation type="journal article" date="2014" name="BMC Genomics">
        <title>Adaptive genomic structural variation in the grape powdery mildew pathogen, Erysiphe necator.</title>
        <authorList>
            <person name="Jones L."/>
            <person name="Riaz S."/>
            <person name="Morales-Cruz A."/>
            <person name="Amrine K.C."/>
            <person name="McGuire B."/>
            <person name="Gubler W.D."/>
            <person name="Walker M.A."/>
            <person name="Cantu D."/>
        </authorList>
    </citation>
    <scope>NUCLEOTIDE SEQUENCE [LARGE SCALE GENOMIC DNA]</scope>
    <source>
        <strain evidence="6">c</strain>
    </source>
</reference>
<evidence type="ECO:0000313" key="6">
    <source>
        <dbReference type="Proteomes" id="UP000030854"/>
    </source>
</evidence>
<evidence type="ECO:0008006" key="7">
    <source>
        <dbReference type="Google" id="ProtNLM"/>
    </source>
</evidence>
<feature type="compositionally biased region" description="Basic and acidic residues" evidence="4">
    <location>
        <begin position="27"/>
        <end position="37"/>
    </location>
</feature>
<feature type="region of interest" description="Disordered" evidence="4">
    <location>
        <begin position="15"/>
        <end position="75"/>
    </location>
</feature>
<organism evidence="5 6">
    <name type="scientific">Uncinula necator</name>
    <name type="common">Grape powdery mildew</name>
    <dbReference type="NCBI Taxonomy" id="52586"/>
    <lineage>
        <taxon>Eukaryota</taxon>
        <taxon>Fungi</taxon>
        <taxon>Dikarya</taxon>
        <taxon>Ascomycota</taxon>
        <taxon>Pezizomycotina</taxon>
        <taxon>Leotiomycetes</taxon>
        <taxon>Erysiphales</taxon>
        <taxon>Erysiphaceae</taxon>
        <taxon>Erysiphe</taxon>
    </lineage>
</organism>